<evidence type="ECO:0000313" key="1">
    <source>
        <dbReference type="EMBL" id="MBK1812661.1"/>
    </source>
</evidence>
<dbReference type="EMBL" id="JAENHN010000050">
    <property type="protein sequence ID" value="MBK1812661.1"/>
    <property type="molecule type" value="Genomic_DNA"/>
</dbReference>
<evidence type="ECO:0000313" key="2">
    <source>
        <dbReference type="Proteomes" id="UP000596739"/>
    </source>
</evidence>
<proteinExistence type="predicted"/>
<protein>
    <submittedName>
        <fullName evidence="1">HEAT repeat domain-containing protein</fullName>
    </submittedName>
</protein>
<comment type="caution">
    <text evidence="1">The sequence shown here is derived from an EMBL/GenBank/DDBJ whole genome shotgun (WGS) entry which is preliminary data.</text>
</comment>
<dbReference type="SUPFAM" id="SSF48371">
    <property type="entry name" value="ARM repeat"/>
    <property type="match status" value="1"/>
</dbReference>
<sequence length="170" mass="19613">MNKEQGLSFLKENQPMPNDKNLDESLISMYDEVRRYFLANPDEECLPLFLNSFGEYDGMGVYQLVEDIILKFKHDKVVNCLLEALKSKYNGVKYWCAQICALFPDVKLINPLVELLNDSNQDIKMSVITSLSQIQDNRVITILKNQLSIEEDDEIKDFLLDVIEDVEGNI</sequence>
<accession>A0ABS1ETF5</accession>
<dbReference type="Gene3D" id="1.25.10.10">
    <property type="entry name" value="Leucine-rich Repeat Variant"/>
    <property type="match status" value="1"/>
</dbReference>
<gene>
    <name evidence="1" type="ORF">JHL18_18740</name>
</gene>
<dbReference type="InterPro" id="IPR011989">
    <property type="entry name" value="ARM-like"/>
</dbReference>
<name>A0ABS1ETF5_9CLOT</name>
<keyword evidence="2" id="KW-1185">Reference proteome</keyword>
<reference evidence="2" key="1">
    <citation type="submission" date="2021-01" db="EMBL/GenBank/DDBJ databases">
        <title>Genome public.</title>
        <authorList>
            <person name="Liu C."/>
            <person name="Sun Q."/>
        </authorList>
    </citation>
    <scope>NUCLEOTIDE SEQUENCE [LARGE SCALE GENOMIC DNA]</scope>
    <source>
        <strain evidence="2">YIM B02505</strain>
    </source>
</reference>
<organism evidence="1 2">
    <name type="scientific">Clostridium yunnanense</name>
    <dbReference type="NCBI Taxonomy" id="2800325"/>
    <lineage>
        <taxon>Bacteria</taxon>
        <taxon>Bacillati</taxon>
        <taxon>Bacillota</taxon>
        <taxon>Clostridia</taxon>
        <taxon>Eubacteriales</taxon>
        <taxon>Clostridiaceae</taxon>
        <taxon>Clostridium</taxon>
    </lineage>
</organism>
<dbReference type="RefSeq" id="WP_200272084.1">
    <property type="nucleotide sequence ID" value="NZ_JAENHN010000050.1"/>
</dbReference>
<dbReference type="InterPro" id="IPR016024">
    <property type="entry name" value="ARM-type_fold"/>
</dbReference>
<dbReference type="Pfam" id="PF13646">
    <property type="entry name" value="HEAT_2"/>
    <property type="match status" value="1"/>
</dbReference>
<dbReference type="Proteomes" id="UP000596739">
    <property type="component" value="Unassembled WGS sequence"/>
</dbReference>